<keyword evidence="2 5" id="KW-0812">Transmembrane</keyword>
<dbReference type="GO" id="GO:0016020">
    <property type="term" value="C:membrane"/>
    <property type="evidence" value="ECO:0007669"/>
    <property type="project" value="UniProtKB-SubCell"/>
</dbReference>
<dbReference type="InterPro" id="IPR003825">
    <property type="entry name" value="Colicin-V_CvpA"/>
</dbReference>
<evidence type="ECO:0000256" key="5">
    <source>
        <dbReference type="SAM" id="Phobius"/>
    </source>
</evidence>
<sequence>MAITDIVILICIVVGAGAGFAKGLIGQVAAILGLILGFFIAKHLYQYVAEAYIYPVTNSPTTAQIIAFVGIWIIIPIVFSLVGGLLTKVINAASLGCFNRILGAVLGAVMYIFLIGVVIHALDYLDTGDRFLSKSKKETSVFYYPLKDFASTVFPVIKTVFKHGSTFNSTEGVVAKSEGA</sequence>
<reference evidence="6" key="1">
    <citation type="submission" date="2019-03" db="EMBL/GenBank/DDBJ databases">
        <title>Single cell metagenomics reveals metabolic interactions within the superorganism composed of flagellate Streblomastix strix and complex community of Bacteroidetes bacteria on its surface.</title>
        <authorList>
            <person name="Treitli S.C."/>
            <person name="Kolisko M."/>
            <person name="Husnik F."/>
            <person name="Keeling P."/>
            <person name="Hampl V."/>
        </authorList>
    </citation>
    <scope>NUCLEOTIDE SEQUENCE</scope>
    <source>
        <strain evidence="6">STM</strain>
    </source>
</reference>
<dbReference type="EMBL" id="SNRY01001788">
    <property type="protein sequence ID" value="KAA6328630.1"/>
    <property type="molecule type" value="Genomic_DNA"/>
</dbReference>
<proteinExistence type="predicted"/>
<evidence type="ECO:0000256" key="4">
    <source>
        <dbReference type="ARBA" id="ARBA00023136"/>
    </source>
</evidence>
<name>A0A5J4R6A6_9ZZZZ</name>
<dbReference type="GO" id="GO:0009403">
    <property type="term" value="P:toxin biosynthetic process"/>
    <property type="evidence" value="ECO:0007669"/>
    <property type="project" value="InterPro"/>
</dbReference>
<evidence type="ECO:0000256" key="3">
    <source>
        <dbReference type="ARBA" id="ARBA00022989"/>
    </source>
</evidence>
<keyword evidence="4 5" id="KW-0472">Membrane</keyword>
<gene>
    <name evidence="6" type="ORF">EZS27_022496</name>
</gene>
<feature type="transmembrane region" description="Helical" evidence="5">
    <location>
        <begin position="6"/>
        <end position="21"/>
    </location>
</feature>
<feature type="transmembrane region" description="Helical" evidence="5">
    <location>
        <begin position="98"/>
        <end position="122"/>
    </location>
</feature>
<organism evidence="6">
    <name type="scientific">termite gut metagenome</name>
    <dbReference type="NCBI Taxonomy" id="433724"/>
    <lineage>
        <taxon>unclassified sequences</taxon>
        <taxon>metagenomes</taxon>
        <taxon>organismal metagenomes</taxon>
    </lineage>
</organism>
<dbReference type="Pfam" id="PF02674">
    <property type="entry name" value="Colicin_V"/>
    <property type="match status" value="1"/>
</dbReference>
<feature type="transmembrane region" description="Helical" evidence="5">
    <location>
        <begin position="65"/>
        <end position="86"/>
    </location>
</feature>
<accession>A0A5J4R6A6</accession>
<protein>
    <recommendedName>
        <fullName evidence="7">Colicin V production protein</fullName>
    </recommendedName>
</protein>
<dbReference type="AlphaFoldDB" id="A0A5J4R6A6"/>
<dbReference type="PANTHER" id="PTHR37306:SF1">
    <property type="entry name" value="COLICIN V PRODUCTION PROTEIN"/>
    <property type="match status" value="1"/>
</dbReference>
<evidence type="ECO:0000313" key="6">
    <source>
        <dbReference type="EMBL" id="KAA6328630.1"/>
    </source>
</evidence>
<comment type="caution">
    <text evidence="6">The sequence shown here is derived from an EMBL/GenBank/DDBJ whole genome shotgun (WGS) entry which is preliminary data.</text>
</comment>
<evidence type="ECO:0000256" key="2">
    <source>
        <dbReference type="ARBA" id="ARBA00022692"/>
    </source>
</evidence>
<comment type="subcellular location">
    <subcellularLocation>
        <location evidence="1">Membrane</location>
        <topology evidence="1">Multi-pass membrane protein</topology>
    </subcellularLocation>
</comment>
<keyword evidence="3 5" id="KW-1133">Transmembrane helix</keyword>
<evidence type="ECO:0008006" key="7">
    <source>
        <dbReference type="Google" id="ProtNLM"/>
    </source>
</evidence>
<dbReference type="PANTHER" id="PTHR37306">
    <property type="entry name" value="COLICIN V PRODUCTION PROTEIN"/>
    <property type="match status" value="1"/>
</dbReference>
<evidence type="ECO:0000256" key="1">
    <source>
        <dbReference type="ARBA" id="ARBA00004141"/>
    </source>
</evidence>